<keyword evidence="3" id="KW-0678">Repressor</keyword>
<evidence type="ECO:0000256" key="4">
    <source>
        <dbReference type="ARBA" id="ARBA00022795"/>
    </source>
</evidence>
<name>A0A1D8JII5_9BACL</name>
<dbReference type="InterPro" id="IPR035890">
    <property type="entry name" value="Anti-sigma-28_factor_FlgM_sf"/>
</dbReference>
<keyword evidence="8" id="KW-0282">Flagellum</keyword>
<reference evidence="8 9" key="1">
    <citation type="submission" date="2016-09" db="EMBL/GenBank/DDBJ databases">
        <title>Complete genome sequence of the Lysinibacillus sphaericus LMG 22257, a specie of Bacillus with ureolytic activity that can effectively biodeposit calcium carbonate.</title>
        <authorList>
            <person name="Yan W."/>
        </authorList>
    </citation>
    <scope>NUCLEOTIDE SEQUENCE [LARGE SCALE GENOMIC DNA]</scope>
    <source>
        <strain evidence="8 9">LMG 22257</strain>
    </source>
</reference>
<evidence type="ECO:0000313" key="9">
    <source>
        <dbReference type="Proteomes" id="UP000185746"/>
    </source>
</evidence>
<keyword evidence="5" id="KW-0805">Transcription regulation</keyword>
<evidence type="ECO:0000256" key="2">
    <source>
        <dbReference type="ARBA" id="ARBA00017823"/>
    </source>
</evidence>
<dbReference type="Proteomes" id="UP000185746">
    <property type="component" value="Chromosome"/>
</dbReference>
<dbReference type="GO" id="GO:0045892">
    <property type="term" value="P:negative regulation of DNA-templated transcription"/>
    <property type="evidence" value="ECO:0007669"/>
    <property type="project" value="InterPro"/>
</dbReference>
<evidence type="ECO:0000256" key="1">
    <source>
        <dbReference type="ARBA" id="ARBA00005322"/>
    </source>
</evidence>
<evidence type="ECO:0000256" key="6">
    <source>
        <dbReference type="ARBA" id="ARBA00023163"/>
    </source>
</evidence>
<dbReference type="NCBIfam" id="TIGR03824">
    <property type="entry name" value="FlgM_jcvi"/>
    <property type="match status" value="1"/>
</dbReference>
<keyword evidence="8" id="KW-0966">Cell projection</keyword>
<proteinExistence type="inferred from homology"/>
<dbReference type="EMBL" id="CP017560">
    <property type="protein sequence ID" value="AOV08517.1"/>
    <property type="molecule type" value="Genomic_DNA"/>
</dbReference>
<accession>A0A1D8JII5</accession>
<keyword evidence="6" id="KW-0804">Transcription</keyword>
<dbReference type="RefSeq" id="WP_075528683.1">
    <property type="nucleotide sequence ID" value="NZ_CP017560.1"/>
</dbReference>
<dbReference type="InterPro" id="IPR007412">
    <property type="entry name" value="FlgM"/>
</dbReference>
<dbReference type="SUPFAM" id="SSF101498">
    <property type="entry name" value="Anti-sigma factor FlgM"/>
    <property type="match status" value="1"/>
</dbReference>
<evidence type="ECO:0000313" key="8">
    <source>
        <dbReference type="EMBL" id="AOV08517.1"/>
    </source>
</evidence>
<comment type="similarity">
    <text evidence="1">Belongs to the FlgM family.</text>
</comment>
<evidence type="ECO:0000256" key="3">
    <source>
        <dbReference type="ARBA" id="ARBA00022491"/>
    </source>
</evidence>
<dbReference type="AlphaFoldDB" id="A0A1D8JII5"/>
<keyword evidence="8" id="KW-0969">Cilium</keyword>
<dbReference type="Gene3D" id="6.10.140.30">
    <property type="entry name" value="Anti-sigma-28 factor FlgM"/>
    <property type="match status" value="1"/>
</dbReference>
<sequence length="87" mass="9861">MKINRVNIPAVNPYKANELKVGKSAQHSAQQQDKIEISSEAKKLSEINSYAAERKDHVQKIKEQIDAGTYKVNAEEVAKSLINYYKK</sequence>
<gene>
    <name evidence="8" type="ORF">BI350_13895</name>
</gene>
<dbReference type="KEGG" id="surl:BI350_13895"/>
<evidence type="ECO:0000256" key="5">
    <source>
        <dbReference type="ARBA" id="ARBA00023015"/>
    </source>
</evidence>
<dbReference type="InterPro" id="IPR031316">
    <property type="entry name" value="FlgM_C"/>
</dbReference>
<keyword evidence="4" id="KW-1005">Bacterial flagellum biogenesis</keyword>
<dbReference type="GO" id="GO:0044781">
    <property type="term" value="P:bacterial-type flagellum organization"/>
    <property type="evidence" value="ECO:0007669"/>
    <property type="project" value="UniProtKB-KW"/>
</dbReference>
<dbReference type="Pfam" id="PF04316">
    <property type="entry name" value="FlgM"/>
    <property type="match status" value="1"/>
</dbReference>
<organism evidence="8 9">
    <name type="scientific">Sporosarcina ureilytica</name>
    <dbReference type="NCBI Taxonomy" id="298596"/>
    <lineage>
        <taxon>Bacteria</taxon>
        <taxon>Bacillati</taxon>
        <taxon>Bacillota</taxon>
        <taxon>Bacilli</taxon>
        <taxon>Bacillales</taxon>
        <taxon>Caryophanaceae</taxon>
        <taxon>Sporosarcina</taxon>
    </lineage>
</organism>
<evidence type="ECO:0000259" key="7">
    <source>
        <dbReference type="Pfam" id="PF04316"/>
    </source>
</evidence>
<protein>
    <recommendedName>
        <fullName evidence="2">Negative regulator of flagellin synthesis</fullName>
    </recommendedName>
</protein>
<feature type="domain" description="Anti-sigma-28 factor FlgM C-terminal" evidence="7">
    <location>
        <begin position="33"/>
        <end position="83"/>
    </location>
</feature>
<keyword evidence="9" id="KW-1185">Reference proteome</keyword>